<evidence type="ECO:0000259" key="8">
    <source>
        <dbReference type="Pfam" id="PF02782"/>
    </source>
</evidence>
<feature type="domain" description="Carbohydrate kinase FGGY C-terminal" evidence="8">
    <location>
        <begin position="244"/>
        <end position="425"/>
    </location>
</feature>
<dbReference type="PIRSF" id="PIRSF000538">
    <property type="entry name" value="GlpK"/>
    <property type="match status" value="1"/>
</dbReference>
<keyword evidence="2" id="KW-0808">Transferase</keyword>
<dbReference type="Gene3D" id="3.30.420.40">
    <property type="match status" value="2"/>
</dbReference>
<reference evidence="10" key="1">
    <citation type="journal article" date="2019" name="Int. J. Syst. Evol. Microbiol.">
        <title>The Global Catalogue of Microorganisms (GCM) 10K type strain sequencing project: providing services to taxonomists for standard genome sequencing and annotation.</title>
        <authorList>
            <consortium name="The Broad Institute Genomics Platform"/>
            <consortium name="The Broad Institute Genome Sequencing Center for Infectious Disease"/>
            <person name="Wu L."/>
            <person name="Ma J."/>
        </authorList>
    </citation>
    <scope>NUCLEOTIDE SEQUENCE [LARGE SCALE GENOMIC DNA]</scope>
    <source>
        <strain evidence="10">NBRC 112502</strain>
    </source>
</reference>
<sequence>MYPILAIDQGTTSTKAYLRMADGTTRLAGSRGHSQLHPHPGWVEHDPLELLENIRALLAAAAPFARLGLANQGETVVAWDAQTKRPLHNAIVWQDNRTSPETERLKAAGLEAETLARAGLPLDPYFSATKLRWLLDNTQDARALHRQGRLRLGTSDAFFIDCLTGTFATDVSTASRTSLLNLRTLQWDETLCALFGVPLECLPEIRPTAGDFGQLPGGATLTASAVDQQAALFGHGCQQPGDIKITFGTGAFALGLTGAAPVMGGTTGLLPTAAWQIGAAAPQFALEGGILTAGSALEWLRGIGLLADFAEIDALSGPSAAAQGVFFVPALAGLGCPYWDRTARGAWLGLSLETPRAALIRAVVEGIALRAAELAAAFAKTSPLARVSIDGGLSRSTYFTQFLANALGHPVSVAASADLTALGMLQFCESLESTSRHAGQDWQVVTPQADDFTAIHMKFASAVACVRGHGAQPEIIAL</sequence>
<evidence type="ECO:0000256" key="3">
    <source>
        <dbReference type="ARBA" id="ARBA00022741"/>
    </source>
</evidence>
<dbReference type="EMBL" id="BSOS01000017">
    <property type="protein sequence ID" value="GLR66366.1"/>
    <property type="molecule type" value="Genomic_DNA"/>
</dbReference>
<evidence type="ECO:0000256" key="2">
    <source>
        <dbReference type="ARBA" id="ARBA00022679"/>
    </source>
</evidence>
<name>A0ABQ6A1Q8_9PROT</name>
<evidence type="ECO:0000256" key="5">
    <source>
        <dbReference type="ARBA" id="ARBA00022840"/>
    </source>
</evidence>
<dbReference type="PANTHER" id="PTHR10196">
    <property type="entry name" value="SUGAR KINASE"/>
    <property type="match status" value="1"/>
</dbReference>
<evidence type="ECO:0000259" key="7">
    <source>
        <dbReference type="Pfam" id="PF00370"/>
    </source>
</evidence>
<organism evidence="9 10">
    <name type="scientific">Acidocella aquatica</name>
    <dbReference type="NCBI Taxonomy" id="1922313"/>
    <lineage>
        <taxon>Bacteria</taxon>
        <taxon>Pseudomonadati</taxon>
        <taxon>Pseudomonadota</taxon>
        <taxon>Alphaproteobacteria</taxon>
        <taxon>Acetobacterales</taxon>
        <taxon>Acidocellaceae</taxon>
        <taxon>Acidocella</taxon>
    </lineage>
</organism>
<dbReference type="Pfam" id="PF00370">
    <property type="entry name" value="FGGY_N"/>
    <property type="match status" value="1"/>
</dbReference>
<keyword evidence="10" id="KW-1185">Reference proteome</keyword>
<evidence type="ECO:0000313" key="9">
    <source>
        <dbReference type="EMBL" id="GLR66366.1"/>
    </source>
</evidence>
<evidence type="ECO:0000256" key="6">
    <source>
        <dbReference type="ARBA" id="ARBA00043149"/>
    </source>
</evidence>
<keyword evidence="4 9" id="KW-0418">Kinase</keyword>
<comment type="caution">
    <text evidence="9">The sequence shown here is derived from an EMBL/GenBank/DDBJ whole genome shotgun (WGS) entry which is preliminary data.</text>
</comment>
<dbReference type="PROSITE" id="PS00933">
    <property type="entry name" value="FGGY_KINASES_1"/>
    <property type="match status" value="1"/>
</dbReference>
<dbReference type="Proteomes" id="UP001156641">
    <property type="component" value="Unassembled WGS sequence"/>
</dbReference>
<dbReference type="GO" id="GO:0016301">
    <property type="term" value="F:kinase activity"/>
    <property type="evidence" value="ECO:0007669"/>
    <property type="project" value="UniProtKB-KW"/>
</dbReference>
<evidence type="ECO:0000256" key="4">
    <source>
        <dbReference type="ARBA" id="ARBA00022777"/>
    </source>
</evidence>
<dbReference type="PANTHER" id="PTHR10196:SF69">
    <property type="entry name" value="GLYCEROL KINASE"/>
    <property type="match status" value="1"/>
</dbReference>
<dbReference type="Pfam" id="PF02782">
    <property type="entry name" value="FGGY_C"/>
    <property type="match status" value="1"/>
</dbReference>
<keyword evidence="3" id="KW-0547">Nucleotide-binding</keyword>
<feature type="domain" description="Carbohydrate kinase FGGY N-terminal" evidence="7">
    <location>
        <begin position="4"/>
        <end position="216"/>
    </location>
</feature>
<dbReference type="InterPro" id="IPR000577">
    <property type="entry name" value="Carb_kinase_FGGY"/>
</dbReference>
<evidence type="ECO:0000313" key="10">
    <source>
        <dbReference type="Proteomes" id="UP001156641"/>
    </source>
</evidence>
<accession>A0ABQ6A1Q8</accession>
<keyword evidence="5" id="KW-0067">ATP-binding</keyword>
<dbReference type="InterPro" id="IPR018485">
    <property type="entry name" value="FGGY_C"/>
</dbReference>
<dbReference type="InterPro" id="IPR043129">
    <property type="entry name" value="ATPase_NBD"/>
</dbReference>
<dbReference type="InterPro" id="IPR018483">
    <property type="entry name" value="Carb_kinase_FGGY_CS"/>
</dbReference>
<evidence type="ECO:0000256" key="1">
    <source>
        <dbReference type="ARBA" id="ARBA00009156"/>
    </source>
</evidence>
<dbReference type="InterPro" id="IPR018484">
    <property type="entry name" value="FGGY_N"/>
</dbReference>
<dbReference type="RefSeq" id="WP_284257048.1">
    <property type="nucleotide sequence ID" value="NZ_BSOS01000017.1"/>
</dbReference>
<gene>
    <name evidence="9" type="ORF">GCM10010909_10460</name>
</gene>
<proteinExistence type="inferred from homology"/>
<comment type="similarity">
    <text evidence="1">Belongs to the FGGY kinase family.</text>
</comment>
<dbReference type="SUPFAM" id="SSF53067">
    <property type="entry name" value="Actin-like ATPase domain"/>
    <property type="match status" value="2"/>
</dbReference>
<protein>
    <recommendedName>
        <fullName evidence="6">ATP:glycerol 3-phosphotransferase</fullName>
    </recommendedName>
</protein>